<feature type="transmembrane region" description="Helical" evidence="4">
    <location>
        <begin position="186"/>
        <end position="206"/>
    </location>
</feature>
<dbReference type="Gene3D" id="1.20.144.10">
    <property type="entry name" value="Phosphatidic acid phosphatase type 2/haloperoxidase"/>
    <property type="match status" value="1"/>
</dbReference>
<evidence type="ECO:0000256" key="4">
    <source>
        <dbReference type="SAM" id="Phobius"/>
    </source>
</evidence>
<dbReference type="PANTHER" id="PTHR14969:SF54">
    <property type="entry name" value="PHOSPHATIDYLGLYCEROPHOSPHATASE B"/>
    <property type="match status" value="1"/>
</dbReference>
<evidence type="ECO:0000259" key="5">
    <source>
        <dbReference type="SMART" id="SM00014"/>
    </source>
</evidence>
<dbReference type="Proteomes" id="UP000018217">
    <property type="component" value="Unassembled WGS sequence"/>
</dbReference>
<keyword evidence="4" id="KW-0812">Transmembrane</keyword>
<organism evidence="6 7">
    <name type="scientific">Erwinia piriflorinigrans CFBP 5888</name>
    <dbReference type="NCBI Taxonomy" id="1161919"/>
    <lineage>
        <taxon>Bacteria</taxon>
        <taxon>Pseudomonadati</taxon>
        <taxon>Pseudomonadota</taxon>
        <taxon>Gammaproteobacteria</taxon>
        <taxon>Enterobacterales</taxon>
        <taxon>Erwiniaceae</taxon>
        <taxon>Erwinia</taxon>
    </lineage>
</organism>
<feature type="transmembrane region" description="Helical" evidence="4">
    <location>
        <begin position="49"/>
        <end position="68"/>
    </location>
</feature>
<sequence length="255" mass="29015">MTGILKRTISGTLLLLLMPLAVMLSGWRWQPVEMGWGHKVMFWFTETVTSPWGTLTSVILCGWFIWCMRLRLKPTLILLVIITLTLLIGQYTKSMVKDYVQEPRPYVMWLGEKQGIDQQAFYAEKRAQRSEIVREAVRDDNQIPTWLKQHWAFETGYAFPSGHTMFAATWALLGMALLWPRRCYTSVVLLMSWAIVVMGSRLLLGMHWPRDLIVSTLISGLLVTLATLVAGHFCGPLSLSGGKDRNQIRAASKDN</sequence>
<evidence type="ECO:0000313" key="7">
    <source>
        <dbReference type="Proteomes" id="UP000018217"/>
    </source>
</evidence>
<dbReference type="STRING" id="1161919.EPIR_2007"/>
<feature type="transmembrane region" description="Helical" evidence="4">
    <location>
        <begin position="157"/>
        <end position="179"/>
    </location>
</feature>
<keyword evidence="7" id="KW-1185">Reference proteome</keyword>
<feature type="transmembrane region" description="Helical" evidence="4">
    <location>
        <begin position="75"/>
        <end position="92"/>
    </location>
</feature>
<comment type="catalytic activity">
    <reaction evidence="3">
        <text>di-trans,octa-cis-undecaprenyl diphosphate + H2O = di-trans,octa-cis-undecaprenyl phosphate + phosphate + H(+)</text>
        <dbReference type="Rhea" id="RHEA:28094"/>
        <dbReference type="ChEBI" id="CHEBI:15377"/>
        <dbReference type="ChEBI" id="CHEBI:15378"/>
        <dbReference type="ChEBI" id="CHEBI:43474"/>
        <dbReference type="ChEBI" id="CHEBI:58405"/>
        <dbReference type="ChEBI" id="CHEBI:60392"/>
        <dbReference type="EC" id="3.6.1.27"/>
    </reaction>
</comment>
<dbReference type="NCBIfam" id="NF007975">
    <property type="entry name" value="PRK10699.1"/>
    <property type="match status" value="1"/>
</dbReference>
<gene>
    <name evidence="6" type="primary">pgpB3</name>
    <name evidence="6" type="ORF">EPIR_2007</name>
</gene>
<dbReference type="PANTHER" id="PTHR14969">
    <property type="entry name" value="SPHINGOSINE-1-PHOSPHATE PHOSPHOHYDROLASE"/>
    <property type="match status" value="1"/>
</dbReference>
<dbReference type="GO" id="GO:0050380">
    <property type="term" value="F:undecaprenyl-diphosphatase activity"/>
    <property type="evidence" value="ECO:0007669"/>
    <property type="project" value="UniProtKB-EC"/>
</dbReference>
<keyword evidence="6" id="KW-0378">Hydrolase</keyword>
<evidence type="ECO:0000313" key="6">
    <source>
        <dbReference type="EMBL" id="CCG87372.1"/>
    </source>
</evidence>
<feature type="transmembrane region" description="Helical" evidence="4">
    <location>
        <begin position="212"/>
        <end position="239"/>
    </location>
</feature>
<evidence type="ECO:0000256" key="3">
    <source>
        <dbReference type="ARBA" id="ARBA00047594"/>
    </source>
</evidence>
<proteinExistence type="predicted"/>
<dbReference type="InterPro" id="IPR000326">
    <property type="entry name" value="PAP2/HPO"/>
</dbReference>
<dbReference type="SUPFAM" id="SSF48317">
    <property type="entry name" value="Acid phosphatase/Vanadium-dependent haloperoxidase"/>
    <property type="match status" value="1"/>
</dbReference>
<evidence type="ECO:0000256" key="2">
    <source>
        <dbReference type="ARBA" id="ARBA00032707"/>
    </source>
</evidence>
<dbReference type="RefSeq" id="WP_023655163.1">
    <property type="nucleotide sequence ID" value="NZ_CAHS01000015.1"/>
</dbReference>
<comment type="caution">
    <text evidence="6">The sequence shown here is derived from an EMBL/GenBank/DDBJ whole genome shotgun (WGS) entry which is preliminary data.</text>
</comment>
<reference evidence="6 7" key="1">
    <citation type="journal article" date="2013" name="Syst. Appl. Microbiol.">
        <title>Phylogenetic position and virulence apparatus of the pear flower necrosis pathogen Erwinia piriflorinigrans CFBP 5888T as assessed by comparative genomics.</title>
        <authorList>
            <person name="Smits T.H."/>
            <person name="Rezzonico F."/>
            <person name="Lopez M.M."/>
            <person name="Blom J."/>
            <person name="Goesmann A."/>
            <person name="Frey J.E."/>
            <person name="Duffy B."/>
        </authorList>
    </citation>
    <scope>NUCLEOTIDE SEQUENCE [LARGE SCALE GENOMIC DNA]</scope>
    <source>
        <strain evidence="7">CFBP5888</strain>
    </source>
</reference>
<name>V5Z7P8_9GAMM</name>
<accession>V5Z7P8</accession>
<dbReference type="Pfam" id="PF01569">
    <property type="entry name" value="PAP2"/>
    <property type="match status" value="1"/>
</dbReference>
<dbReference type="EC" id="3.6.1.27" evidence="1"/>
<evidence type="ECO:0000256" key="1">
    <source>
        <dbReference type="ARBA" id="ARBA00012374"/>
    </source>
</evidence>
<keyword evidence="4" id="KW-1133">Transmembrane helix</keyword>
<dbReference type="CDD" id="cd01610">
    <property type="entry name" value="PAP2_like"/>
    <property type="match status" value="1"/>
</dbReference>
<dbReference type="EMBL" id="CAHS01000015">
    <property type="protein sequence ID" value="CCG87372.1"/>
    <property type="molecule type" value="Genomic_DNA"/>
</dbReference>
<dbReference type="OrthoDB" id="5586741at2"/>
<keyword evidence="4" id="KW-0472">Membrane</keyword>
<dbReference type="InterPro" id="IPR036938">
    <property type="entry name" value="PAP2/HPO_sf"/>
</dbReference>
<feature type="transmembrane region" description="Helical" evidence="4">
    <location>
        <begin position="12"/>
        <end position="29"/>
    </location>
</feature>
<dbReference type="AlphaFoldDB" id="V5Z7P8"/>
<dbReference type="SMART" id="SM00014">
    <property type="entry name" value="acidPPc"/>
    <property type="match status" value="1"/>
</dbReference>
<feature type="domain" description="Phosphatidic acid phosphatase type 2/haloperoxidase" evidence="5">
    <location>
        <begin position="79"/>
        <end position="227"/>
    </location>
</feature>
<dbReference type="GO" id="GO:0005886">
    <property type="term" value="C:plasma membrane"/>
    <property type="evidence" value="ECO:0007669"/>
    <property type="project" value="TreeGrafter"/>
</dbReference>
<protein>
    <recommendedName>
        <fullName evidence="1">undecaprenyl-diphosphate phosphatase</fullName>
        <ecNumber evidence="1">3.6.1.27</ecNumber>
    </recommendedName>
    <alternativeName>
        <fullName evidence="2">Undecaprenyl pyrophosphate phosphatase</fullName>
    </alternativeName>
</protein>